<feature type="non-terminal residue" evidence="1">
    <location>
        <position position="1"/>
    </location>
</feature>
<reference evidence="1" key="1">
    <citation type="submission" date="2022-06" db="EMBL/GenBank/DDBJ databases">
        <title>Uncovering the hologenomic basis of an extraordinary plant invasion.</title>
        <authorList>
            <person name="Bieker V.C."/>
            <person name="Martin M.D."/>
            <person name="Gilbert T."/>
            <person name="Hodgins K."/>
            <person name="Battlay P."/>
            <person name="Petersen B."/>
            <person name="Wilson J."/>
        </authorList>
    </citation>
    <scope>NUCLEOTIDE SEQUENCE</scope>
    <source>
        <strain evidence="1">AA19_3_7</strain>
        <tissue evidence="1">Leaf</tissue>
    </source>
</reference>
<gene>
    <name evidence="1" type="ORF">M8C21_031133</name>
</gene>
<organism evidence="1 2">
    <name type="scientific">Ambrosia artemisiifolia</name>
    <name type="common">Common ragweed</name>
    <dbReference type="NCBI Taxonomy" id="4212"/>
    <lineage>
        <taxon>Eukaryota</taxon>
        <taxon>Viridiplantae</taxon>
        <taxon>Streptophyta</taxon>
        <taxon>Embryophyta</taxon>
        <taxon>Tracheophyta</taxon>
        <taxon>Spermatophyta</taxon>
        <taxon>Magnoliopsida</taxon>
        <taxon>eudicotyledons</taxon>
        <taxon>Gunneridae</taxon>
        <taxon>Pentapetalae</taxon>
        <taxon>asterids</taxon>
        <taxon>campanulids</taxon>
        <taxon>Asterales</taxon>
        <taxon>Asteraceae</taxon>
        <taxon>Asteroideae</taxon>
        <taxon>Heliantheae alliance</taxon>
        <taxon>Heliantheae</taxon>
        <taxon>Ambrosia</taxon>
    </lineage>
</organism>
<keyword evidence="2" id="KW-1185">Reference proteome</keyword>
<name>A0AAD5D332_AMBAR</name>
<protein>
    <submittedName>
        <fullName evidence="1">Uncharacterized protein</fullName>
    </submittedName>
</protein>
<dbReference type="EMBL" id="JAMZMK010005811">
    <property type="protein sequence ID" value="KAI7751804.1"/>
    <property type="molecule type" value="Genomic_DNA"/>
</dbReference>
<comment type="caution">
    <text evidence="1">The sequence shown here is derived from an EMBL/GenBank/DDBJ whole genome shotgun (WGS) entry which is preliminary data.</text>
</comment>
<dbReference type="Proteomes" id="UP001206925">
    <property type="component" value="Unassembled WGS sequence"/>
</dbReference>
<proteinExistence type="predicted"/>
<evidence type="ECO:0000313" key="2">
    <source>
        <dbReference type="Proteomes" id="UP001206925"/>
    </source>
</evidence>
<accession>A0AAD5D332</accession>
<sequence>ILSARRRRCRWGSPLSLRRGRGCLGDKMVRGRGAHSEGEGEDEGGVRVKVGLEVMMMMRRRGCLIMHMNNNMVVADIPVPPQPDVPPQPPLDSPQQHWVRWAVVIGPHIPEPCSSYACEEDHASGFPFIPRQHVVTIQIKATAFPLFFSQFIPFFSNTVANSPCSRHGIQLTIISFLGGGQVIARTMMVEALIDKGYNSTAAIIILAARDVNFDDT</sequence>
<dbReference type="AlphaFoldDB" id="A0AAD5D332"/>
<evidence type="ECO:0000313" key="1">
    <source>
        <dbReference type="EMBL" id="KAI7751804.1"/>
    </source>
</evidence>